<name>A0A0F9R1F7_9ZZZZ</name>
<evidence type="ECO:0000313" key="1">
    <source>
        <dbReference type="EMBL" id="KKN50445.1"/>
    </source>
</evidence>
<gene>
    <name evidence="1" type="ORF">LCGC14_0632760</name>
</gene>
<comment type="caution">
    <text evidence="1">The sequence shown here is derived from an EMBL/GenBank/DDBJ whole genome shotgun (WGS) entry which is preliminary data.</text>
</comment>
<accession>A0A0F9R1F7</accession>
<sequence>MGNRLIKEIGEKFVEIDGIKIRVTIKMIERDYPVKGEIIFQPHAKFYMPESPLKELRKRHTKK</sequence>
<organism evidence="1">
    <name type="scientific">marine sediment metagenome</name>
    <dbReference type="NCBI Taxonomy" id="412755"/>
    <lineage>
        <taxon>unclassified sequences</taxon>
        <taxon>metagenomes</taxon>
        <taxon>ecological metagenomes</taxon>
    </lineage>
</organism>
<proteinExistence type="predicted"/>
<protein>
    <submittedName>
        <fullName evidence="1">Uncharacterized protein</fullName>
    </submittedName>
</protein>
<dbReference type="AlphaFoldDB" id="A0A0F9R1F7"/>
<dbReference type="EMBL" id="LAZR01001113">
    <property type="protein sequence ID" value="KKN50445.1"/>
    <property type="molecule type" value="Genomic_DNA"/>
</dbReference>
<reference evidence="1" key="1">
    <citation type="journal article" date="2015" name="Nature">
        <title>Complex archaea that bridge the gap between prokaryotes and eukaryotes.</title>
        <authorList>
            <person name="Spang A."/>
            <person name="Saw J.H."/>
            <person name="Jorgensen S.L."/>
            <person name="Zaremba-Niedzwiedzka K."/>
            <person name="Martijn J."/>
            <person name="Lind A.E."/>
            <person name="van Eijk R."/>
            <person name="Schleper C."/>
            <person name="Guy L."/>
            <person name="Ettema T.J."/>
        </authorList>
    </citation>
    <scope>NUCLEOTIDE SEQUENCE</scope>
</reference>